<sequence>MTVWGVFQLAGVKVKLGLSTFPSVVLSDVTPRLTSAVGWLFRTTVNVAVPPASVVVNPVVGVTVTPAISLSVIVTLWLGVVPNPMPVEGLLIVKVAVSAPSTRKSSLTMMVTCPVLLPSGIVI</sequence>
<dbReference type="Proteomes" id="UP000702425">
    <property type="component" value="Unassembled WGS sequence"/>
</dbReference>
<dbReference type="EMBL" id="SRRZ01000179">
    <property type="protein sequence ID" value="NQE38095.1"/>
    <property type="molecule type" value="Genomic_DNA"/>
</dbReference>
<evidence type="ECO:0000313" key="1">
    <source>
        <dbReference type="EMBL" id="NQE38095.1"/>
    </source>
</evidence>
<accession>A0ABX2D612</accession>
<keyword evidence="2" id="KW-1185">Reference proteome</keyword>
<proteinExistence type="predicted"/>
<name>A0ABX2D612_9CYAN</name>
<protein>
    <submittedName>
        <fullName evidence="1">Uncharacterized protein</fullName>
    </submittedName>
</protein>
<organism evidence="1 2">
    <name type="scientific">Microcoleus asticus IPMA8</name>
    <dbReference type="NCBI Taxonomy" id="2563858"/>
    <lineage>
        <taxon>Bacteria</taxon>
        <taxon>Bacillati</taxon>
        <taxon>Cyanobacteriota</taxon>
        <taxon>Cyanophyceae</taxon>
        <taxon>Oscillatoriophycideae</taxon>
        <taxon>Oscillatoriales</taxon>
        <taxon>Microcoleaceae</taxon>
        <taxon>Microcoleus</taxon>
        <taxon>Microcoleus asticus</taxon>
    </lineage>
</organism>
<comment type="caution">
    <text evidence="1">The sequence shown here is derived from an EMBL/GenBank/DDBJ whole genome shotgun (WGS) entry which is preliminary data.</text>
</comment>
<gene>
    <name evidence="1" type="ORF">E5S67_05879</name>
</gene>
<evidence type="ECO:0000313" key="2">
    <source>
        <dbReference type="Proteomes" id="UP000702425"/>
    </source>
</evidence>
<reference evidence="1 2" key="1">
    <citation type="journal article" date="2020" name="Sci. Rep.">
        <title>A novel cyanobacterial geosmin producer, revising GeoA distribution and dispersion patterns in Bacteria.</title>
        <authorList>
            <person name="Churro C."/>
            <person name="Semedo-Aguiar A.P."/>
            <person name="Silva A.D."/>
            <person name="Pereira-Leal J.B."/>
            <person name="Leite R.B."/>
        </authorList>
    </citation>
    <scope>NUCLEOTIDE SEQUENCE [LARGE SCALE GENOMIC DNA]</scope>
    <source>
        <strain evidence="1 2">IPMA8</strain>
    </source>
</reference>